<evidence type="ECO:0008006" key="3">
    <source>
        <dbReference type="Google" id="ProtNLM"/>
    </source>
</evidence>
<dbReference type="SUPFAM" id="SSF51182">
    <property type="entry name" value="RmlC-like cupins"/>
    <property type="match status" value="1"/>
</dbReference>
<reference evidence="1" key="1">
    <citation type="journal article" date="2014" name="Genome Announc.">
        <title>Draft Genome Sequences of Marine Flavobacterium Nonlabens Strains NR17, NR24, NR27, NR32, NR33, and Ara13.</title>
        <authorList>
            <person name="Nakanishi M."/>
            <person name="Meirelles P."/>
            <person name="Suzuki R."/>
            <person name="Takatani N."/>
            <person name="Mino S."/>
            <person name="Suda W."/>
            <person name="Oshima K."/>
            <person name="Hattori M."/>
            <person name="Ohkuma M."/>
            <person name="Hosokawa M."/>
            <person name="Miyashita K."/>
            <person name="Thompson F.L."/>
            <person name="Niwa A."/>
            <person name="Sawabe T."/>
            <person name="Sawabe T."/>
        </authorList>
    </citation>
    <scope>NUCLEOTIDE SEQUENCE [LARGE SCALE GENOMIC DNA]</scope>
    <source>
        <strain evidence="1">JCM 19294</strain>
    </source>
</reference>
<gene>
    <name evidence="1" type="ORF">JCM19294_1579</name>
</gene>
<dbReference type="STRING" id="319236.BST91_01080"/>
<dbReference type="RefSeq" id="WP_235784007.1">
    <property type="nucleotide sequence ID" value="NZ_BBML01000008.1"/>
</dbReference>
<proteinExistence type="predicted"/>
<evidence type="ECO:0000313" key="1">
    <source>
        <dbReference type="EMBL" id="GAK97957.1"/>
    </source>
</evidence>
<evidence type="ECO:0000313" key="2">
    <source>
        <dbReference type="Proteomes" id="UP000029221"/>
    </source>
</evidence>
<dbReference type="InterPro" id="IPR028013">
    <property type="entry name" value="DUF4437"/>
</dbReference>
<name>A0A090Q6Z6_9FLAO</name>
<dbReference type="Proteomes" id="UP000029221">
    <property type="component" value="Unassembled WGS sequence"/>
</dbReference>
<keyword evidence="2" id="KW-1185">Reference proteome</keyword>
<dbReference type="InterPro" id="IPR014710">
    <property type="entry name" value="RmlC-like_jellyroll"/>
</dbReference>
<dbReference type="eggNOG" id="COG1917">
    <property type="taxonomic scope" value="Bacteria"/>
</dbReference>
<sequence>MIKRTMIFTACALILMGCNTPNKEEKVTSTTNNQNTEVVLSSQVNWSPLNAARGDASPQAGDLWGNRKENQASGFLVKFKEGFSSPPHIHNITYRGIVIKGSLHNDDPNAKSMWMPQGSFWTQPAGEGHITAANASENTAYVEIDSGPYLVKPEDQAFENEEKPINIHKSNLVWIEASDLQWTNLNTNDKSRNKPEIAFLWGQPNNNDSSGALIKLPSGFSGTFEASGKEFRAIVIGGNLTYKASKSKELDPGSYFGSTDNASHIIINKSSEPVILYIKSTGAYQLLSE</sequence>
<dbReference type="InterPro" id="IPR011051">
    <property type="entry name" value="RmlC_Cupin_sf"/>
</dbReference>
<comment type="caution">
    <text evidence="1">The sequence shown here is derived from an EMBL/GenBank/DDBJ whole genome shotgun (WGS) entry which is preliminary data.</text>
</comment>
<protein>
    <recommendedName>
        <fullName evidence="3">DUF4437 domain-containing protein</fullName>
    </recommendedName>
</protein>
<accession>A0A090Q6Z6</accession>
<dbReference type="Gene3D" id="2.60.120.10">
    <property type="entry name" value="Jelly Rolls"/>
    <property type="match status" value="1"/>
</dbReference>
<organism evidence="1 2">
    <name type="scientific">Nonlabens tegetincola</name>
    <dbReference type="NCBI Taxonomy" id="323273"/>
    <lineage>
        <taxon>Bacteria</taxon>
        <taxon>Pseudomonadati</taxon>
        <taxon>Bacteroidota</taxon>
        <taxon>Flavobacteriia</taxon>
        <taxon>Flavobacteriales</taxon>
        <taxon>Flavobacteriaceae</taxon>
        <taxon>Nonlabens</taxon>
    </lineage>
</organism>
<dbReference type="EMBL" id="BBML01000008">
    <property type="protein sequence ID" value="GAK97957.1"/>
    <property type="molecule type" value="Genomic_DNA"/>
</dbReference>
<dbReference type="AlphaFoldDB" id="A0A090Q6Z6"/>
<dbReference type="Pfam" id="PF14499">
    <property type="entry name" value="DUF4437"/>
    <property type="match status" value="1"/>
</dbReference>
<dbReference type="PROSITE" id="PS51257">
    <property type="entry name" value="PROKAR_LIPOPROTEIN"/>
    <property type="match status" value="1"/>
</dbReference>
<dbReference type="CDD" id="cd06989">
    <property type="entry name" value="cupin_DRT102"/>
    <property type="match status" value="1"/>
</dbReference>